<comment type="caution">
    <text evidence="1">The sequence shown here is derived from an EMBL/GenBank/DDBJ whole genome shotgun (WGS) entry which is preliminary data.</text>
</comment>
<protein>
    <submittedName>
        <fullName evidence="1">Uncharacterized protein</fullName>
    </submittedName>
</protein>
<gene>
    <name evidence="1" type="ORF">HF838_07970</name>
</gene>
<dbReference type="EMBL" id="JABAGO010000010">
    <property type="protein sequence ID" value="NME98194.1"/>
    <property type="molecule type" value="Genomic_DNA"/>
</dbReference>
<dbReference type="Proteomes" id="UP000561326">
    <property type="component" value="Unassembled WGS sequence"/>
</dbReference>
<evidence type="ECO:0000313" key="1">
    <source>
        <dbReference type="EMBL" id="NME98194.1"/>
    </source>
</evidence>
<name>A0A848CLL0_ANEAE</name>
<dbReference type="GeneID" id="92838098"/>
<organism evidence="1 2">
    <name type="scientific">Aneurinibacillus aneurinilyticus</name>
    <name type="common">Bacillus aneurinolyticus</name>
    <dbReference type="NCBI Taxonomy" id="1391"/>
    <lineage>
        <taxon>Bacteria</taxon>
        <taxon>Bacillati</taxon>
        <taxon>Bacillota</taxon>
        <taxon>Bacilli</taxon>
        <taxon>Bacillales</taxon>
        <taxon>Paenibacillaceae</taxon>
        <taxon>Aneurinibacillus group</taxon>
        <taxon>Aneurinibacillus</taxon>
    </lineage>
</organism>
<proteinExistence type="predicted"/>
<accession>A0A848CLL0</accession>
<evidence type="ECO:0000313" key="2">
    <source>
        <dbReference type="Proteomes" id="UP000561326"/>
    </source>
</evidence>
<dbReference type="AlphaFoldDB" id="A0A848CLL0"/>
<dbReference type="RefSeq" id="WP_021620178.1">
    <property type="nucleotide sequence ID" value="NZ_CABKST010000075.1"/>
</dbReference>
<reference evidence="1 2" key="1">
    <citation type="submission" date="2020-04" db="EMBL/GenBank/DDBJ databases">
        <authorList>
            <person name="Hitch T.C.A."/>
            <person name="Wylensek D."/>
            <person name="Clavel T."/>
        </authorList>
    </citation>
    <scope>NUCLEOTIDE SEQUENCE [LARGE SCALE GENOMIC DNA]</scope>
    <source>
        <strain evidence="1 2">WB01_D5_05</strain>
    </source>
</reference>
<dbReference type="OrthoDB" id="2680449at2"/>
<sequence length="123" mass="14634">MKTKYLDIVLLEDLLFVDLVKKIEKVFNVSLPYKNKKGRYIAEGQKSRYKIKLIDRFDDLSELLCDDHHILTLSIPFEVEFNYIVIENEVVKLLKNYDIKWKFGVWTGPSEPSDKPRRKIFPL</sequence>